<gene>
    <name evidence="2" type="ORF">DFP72DRAFT_282916</name>
</gene>
<protein>
    <submittedName>
        <fullName evidence="2">Uncharacterized protein</fullName>
    </submittedName>
</protein>
<sequence>MDTFVFQVRFAVASSYYPSIHPSIVLFSLSSVFMCISVFTVCSSLVVRLLILFCIPFSHPCSCASASILHHDTVRTTDRIRYLTIHLVVVAVLLDISVDSLNNFLPNLTISNSIKYEFKHVYDLTVRTQAGSGEEGRARRSSCPRGLTLIGPWHITSFRLRLAA</sequence>
<accession>A0A8H6I2P7</accession>
<proteinExistence type="predicted"/>
<dbReference type="EMBL" id="JACGCI010000026">
    <property type="protein sequence ID" value="KAF6756286.1"/>
    <property type="molecule type" value="Genomic_DNA"/>
</dbReference>
<name>A0A8H6I2P7_9AGAR</name>
<dbReference type="Proteomes" id="UP000521943">
    <property type="component" value="Unassembled WGS sequence"/>
</dbReference>
<organism evidence="2 3">
    <name type="scientific">Ephemerocybe angulata</name>
    <dbReference type="NCBI Taxonomy" id="980116"/>
    <lineage>
        <taxon>Eukaryota</taxon>
        <taxon>Fungi</taxon>
        <taxon>Dikarya</taxon>
        <taxon>Basidiomycota</taxon>
        <taxon>Agaricomycotina</taxon>
        <taxon>Agaricomycetes</taxon>
        <taxon>Agaricomycetidae</taxon>
        <taxon>Agaricales</taxon>
        <taxon>Agaricineae</taxon>
        <taxon>Psathyrellaceae</taxon>
        <taxon>Ephemerocybe</taxon>
    </lineage>
</organism>
<feature type="transmembrane region" description="Helical" evidence="1">
    <location>
        <begin position="49"/>
        <end position="68"/>
    </location>
</feature>
<evidence type="ECO:0000256" key="1">
    <source>
        <dbReference type="SAM" id="Phobius"/>
    </source>
</evidence>
<comment type="caution">
    <text evidence="2">The sequence shown here is derived from an EMBL/GenBank/DDBJ whole genome shotgun (WGS) entry which is preliminary data.</text>
</comment>
<keyword evidence="1" id="KW-1133">Transmembrane helix</keyword>
<keyword evidence="1" id="KW-0812">Transmembrane</keyword>
<evidence type="ECO:0000313" key="3">
    <source>
        <dbReference type="Proteomes" id="UP000521943"/>
    </source>
</evidence>
<reference evidence="2 3" key="1">
    <citation type="submission" date="2020-07" db="EMBL/GenBank/DDBJ databases">
        <title>Comparative genomics of pyrophilous fungi reveals a link between fire events and developmental genes.</title>
        <authorList>
            <consortium name="DOE Joint Genome Institute"/>
            <person name="Steindorff A.S."/>
            <person name="Carver A."/>
            <person name="Calhoun S."/>
            <person name="Stillman K."/>
            <person name="Liu H."/>
            <person name="Lipzen A."/>
            <person name="Pangilinan J."/>
            <person name="Labutti K."/>
            <person name="Bruns T.D."/>
            <person name="Grigoriev I.V."/>
        </authorList>
    </citation>
    <scope>NUCLEOTIDE SEQUENCE [LARGE SCALE GENOMIC DNA]</scope>
    <source>
        <strain evidence="2 3">CBS 144469</strain>
    </source>
</reference>
<evidence type="ECO:0000313" key="2">
    <source>
        <dbReference type="EMBL" id="KAF6756286.1"/>
    </source>
</evidence>
<keyword evidence="1" id="KW-0472">Membrane</keyword>
<feature type="transmembrane region" description="Helical" evidence="1">
    <location>
        <begin position="20"/>
        <end position="42"/>
    </location>
</feature>
<feature type="transmembrane region" description="Helical" evidence="1">
    <location>
        <begin position="80"/>
        <end position="98"/>
    </location>
</feature>
<keyword evidence="3" id="KW-1185">Reference proteome</keyword>
<dbReference type="AlphaFoldDB" id="A0A8H6I2P7"/>